<dbReference type="Pfam" id="PF06178">
    <property type="entry name" value="KdgM"/>
    <property type="match status" value="1"/>
</dbReference>
<dbReference type="InterPro" id="IPR009331">
    <property type="entry name" value="Oligogalacturonate-sp_porin"/>
</dbReference>
<dbReference type="OrthoDB" id="5817226at2"/>
<comment type="caution">
    <text evidence="3">The sequence shown here is derived from an EMBL/GenBank/DDBJ whole genome shotgun (WGS) entry which is preliminary data.</text>
</comment>
<dbReference type="SUPFAM" id="SSF56935">
    <property type="entry name" value="Porins"/>
    <property type="match status" value="1"/>
</dbReference>
<dbReference type="GO" id="GO:0009279">
    <property type="term" value="C:cell outer membrane"/>
    <property type="evidence" value="ECO:0007669"/>
    <property type="project" value="TreeGrafter"/>
</dbReference>
<dbReference type="PANTHER" id="PTHR38105">
    <property type="entry name" value="OUTER MEMBRANE PROTEIN-RELATED-RELATED"/>
    <property type="match status" value="1"/>
</dbReference>
<dbReference type="GO" id="GO:0015772">
    <property type="term" value="P:oligosaccharide transport"/>
    <property type="evidence" value="ECO:0007669"/>
    <property type="project" value="TreeGrafter"/>
</dbReference>
<dbReference type="Gene3D" id="2.40.160.40">
    <property type="entry name" value="monomeric porin ompg"/>
    <property type="match status" value="1"/>
</dbReference>
<dbReference type="InterPro" id="IPR053713">
    <property type="entry name" value="Bact_OM_Channel_sf"/>
</dbReference>
<keyword evidence="4" id="KW-1185">Reference proteome</keyword>
<dbReference type="AlphaFoldDB" id="A0A419N432"/>
<protein>
    <recommendedName>
        <fullName evidence="5">Porin</fullName>
    </recommendedName>
</protein>
<organism evidence="3 4">
    <name type="scientific">Rahnella woolbedingensis</name>
    <dbReference type="NCBI Taxonomy" id="1510574"/>
    <lineage>
        <taxon>Bacteria</taxon>
        <taxon>Pseudomonadati</taxon>
        <taxon>Pseudomonadota</taxon>
        <taxon>Gammaproteobacteria</taxon>
        <taxon>Enterobacterales</taxon>
        <taxon>Yersiniaceae</taxon>
        <taxon>Rahnella</taxon>
    </lineage>
</organism>
<name>A0A419N432_9GAMM</name>
<evidence type="ECO:0000313" key="4">
    <source>
        <dbReference type="Proteomes" id="UP000284908"/>
    </source>
</evidence>
<accession>A0A419N432</accession>
<dbReference type="PANTHER" id="PTHR38105:SF5">
    <property type="entry name" value="OUTER MEMBRANE PROTEIN"/>
    <property type="match status" value="1"/>
</dbReference>
<sequence>MKIIFSALALLVISTSASAVTLDYRHEYKADSKTNADRLKMSHTTEGGYYASVEGRFAEGSERQNDGFSTGSGHFSGSGSEWEFGRNFQVTDKLILAPGVNLDMGDDYVGYRVQIKAIYNITENWMTTFRWRPGVDVSENPNEDNRNYNQFNWEFGYVSEKFSVVSDYEYRFTNYDDYQGDHDYWLYNIVASMPIDKHWTPYTEIGVVPRYNINPSRDDMEMRYRLGIQYNF</sequence>
<dbReference type="GO" id="GO:0015288">
    <property type="term" value="F:porin activity"/>
    <property type="evidence" value="ECO:0007669"/>
    <property type="project" value="TreeGrafter"/>
</dbReference>
<dbReference type="Proteomes" id="UP000284908">
    <property type="component" value="Unassembled WGS sequence"/>
</dbReference>
<keyword evidence="1 2" id="KW-0732">Signal</keyword>
<evidence type="ECO:0000313" key="3">
    <source>
        <dbReference type="EMBL" id="RJT39425.1"/>
    </source>
</evidence>
<proteinExistence type="predicted"/>
<evidence type="ECO:0000256" key="1">
    <source>
        <dbReference type="ARBA" id="ARBA00022729"/>
    </source>
</evidence>
<feature type="chain" id="PRO_5019061031" description="Porin" evidence="2">
    <location>
        <begin position="20"/>
        <end position="232"/>
    </location>
</feature>
<feature type="signal peptide" evidence="2">
    <location>
        <begin position="1"/>
        <end position="19"/>
    </location>
</feature>
<reference evidence="3 4" key="1">
    <citation type="submission" date="2018-09" db="EMBL/GenBank/DDBJ databases">
        <authorList>
            <person name="Le Fleche-Mateos A."/>
        </authorList>
    </citation>
    <scope>NUCLEOTIDE SEQUENCE [LARGE SCALE GENOMIC DNA]</scope>
    <source>
        <strain evidence="3 4">DSM 27399</strain>
    </source>
</reference>
<gene>
    <name evidence="3" type="ORF">D6C13_20425</name>
</gene>
<evidence type="ECO:0000256" key="2">
    <source>
        <dbReference type="SAM" id="SignalP"/>
    </source>
</evidence>
<dbReference type="EMBL" id="RAHH01000029">
    <property type="protein sequence ID" value="RJT39425.1"/>
    <property type="molecule type" value="Genomic_DNA"/>
</dbReference>
<evidence type="ECO:0008006" key="5">
    <source>
        <dbReference type="Google" id="ProtNLM"/>
    </source>
</evidence>
<dbReference type="RefSeq" id="WP_120134495.1">
    <property type="nucleotide sequence ID" value="NZ_RAHH01000029.1"/>
</dbReference>